<dbReference type="SUPFAM" id="SSF53271">
    <property type="entry name" value="PRTase-like"/>
    <property type="match status" value="1"/>
</dbReference>
<comment type="caution">
    <text evidence="2">The sequence shown here is derived from an EMBL/GenBank/DDBJ whole genome shotgun (WGS) entry which is preliminary data.</text>
</comment>
<dbReference type="Gene3D" id="3.40.50.2020">
    <property type="match status" value="1"/>
</dbReference>
<dbReference type="PANTHER" id="PTHR47505:SF1">
    <property type="entry name" value="DNA UTILIZATION PROTEIN YHGH"/>
    <property type="match status" value="1"/>
</dbReference>
<dbReference type="InterPro" id="IPR029057">
    <property type="entry name" value="PRTase-like"/>
</dbReference>
<organism evidence="2 3">
    <name type="scientific">Roseateles chitinivorans</name>
    <dbReference type="NCBI Taxonomy" id="2917965"/>
    <lineage>
        <taxon>Bacteria</taxon>
        <taxon>Pseudomonadati</taxon>
        <taxon>Pseudomonadota</taxon>
        <taxon>Betaproteobacteria</taxon>
        <taxon>Burkholderiales</taxon>
        <taxon>Sphaerotilaceae</taxon>
        <taxon>Roseateles</taxon>
    </lineage>
</organism>
<dbReference type="RefSeq" id="WP_099864317.1">
    <property type="nucleotide sequence ID" value="NZ_PEOG01000113.1"/>
</dbReference>
<reference evidence="2 3" key="1">
    <citation type="submission" date="2017-11" db="EMBL/GenBank/DDBJ databases">
        <title>Draft genome sequence of Mitsuaria sp. HWN-4.</title>
        <authorList>
            <person name="Gundlapally S.R."/>
        </authorList>
    </citation>
    <scope>NUCLEOTIDE SEQUENCE [LARGE SCALE GENOMIC DNA]</scope>
    <source>
        <strain evidence="2 3">HWN-4</strain>
    </source>
</reference>
<dbReference type="GO" id="GO:0016757">
    <property type="term" value="F:glycosyltransferase activity"/>
    <property type="evidence" value="ECO:0007669"/>
    <property type="project" value="UniProtKB-KW"/>
</dbReference>
<dbReference type="InterPro" id="IPR000836">
    <property type="entry name" value="PRTase_dom"/>
</dbReference>
<sequence>MDVSLRPIEGPWTAGYVLDRTLLASAYLGEDPAGQPRFATTRTEVGEALFQLKHRGDLSKAEPLARALRSRVLPRLGPIGFIVPMPPSRARPWQPVARVARALGQQLRVPVFERLLLRTPQVIAVRASSTREETLGRLVATFSLHDEIRNPGRWNALLIDDHIRTGVTLEAASRVLRQYRKIDQLYVAVLTS</sequence>
<accession>A0A2G9C2N5</accession>
<evidence type="ECO:0000256" key="1">
    <source>
        <dbReference type="ARBA" id="ARBA00008007"/>
    </source>
</evidence>
<gene>
    <name evidence="2" type="ORF">CS062_23985</name>
</gene>
<dbReference type="OrthoDB" id="9779910at2"/>
<evidence type="ECO:0000313" key="2">
    <source>
        <dbReference type="EMBL" id="PIM50638.1"/>
    </source>
</evidence>
<dbReference type="EMBL" id="PEOG01000113">
    <property type="protein sequence ID" value="PIM50638.1"/>
    <property type="molecule type" value="Genomic_DNA"/>
</dbReference>
<dbReference type="AlphaFoldDB" id="A0A2G9C2N5"/>
<dbReference type="CDD" id="cd06223">
    <property type="entry name" value="PRTases_typeI"/>
    <property type="match status" value="1"/>
</dbReference>
<protein>
    <submittedName>
        <fullName evidence="2">Amidophosphoribosyltransferase</fullName>
    </submittedName>
</protein>
<dbReference type="InterPro" id="IPR051910">
    <property type="entry name" value="ComF/GntX_DNA_util-trans"/>
</dbReference>
<keyword evidence="2" id="KW-0328">Glycosyltransferase</keyword>
<evidence type="ECO:0000313" key="3">
    <source>
        <dbReference type="Proteomes" id="UP000231501"/>
    </source>
</evidence>
<keyword evidence="3" id="KW-1185">Reference proteome</keyword>
<dbReference type="PANTHER" id="PTHR47505">
    <property type="entry name" value="DNA UTILIZATION PROTEIN YHGH"/>
    <property type="match status" value="1"/>
</dbReference>
<proteinExistence type="inferred from homology"/>
<dbReference type="Proteomes" id="UP000231501">
    <property type="component" value="Unassembled WGS sequence"/>
</dbReference>
<keyword evidence="2" id="KW-0808">Transferase</keyword>
<comment type="similarity">
    <text evidence="1">Belongs to the ComF/GntX family.</text>
</comment>
<name>A0A2G9C2N5_9BURK</name>